<protein>
    <submittedName>
        <fullName evidence="1">3940_t:CDS:1</fullName>
    </submittedName>
</protein>
<name>A0ACA9NB46_9GLOM</name>
<dbReference type="Proteomes" id="UP000789525">
    <property type="component" value="Unassembled WGS sequence"/>
</dbReference>
<comment type="caution">
    <text evidence="1">The sequence shown here is derived from an EMBL/GenBank/DDBJ whole genome shotgun (WGS) entry which is preliminary data.</text>
</comment>
<reference evidence="1" key="1">
    <citation type="submission" date="2021-06" db="EMBL/GenBank/DDBJ databases">
        <authorList>
            <person name="Kallberg Y."/>
            <person name="Tangrot J."/>
            <person name="Rosling A."/>
        </authorList>
    </citation>
    <scope>NUCLEOTIDE SEQUENCE</scope>
    <source>
        <strain evidence="1">CL356</strain>
    </source>
</reference>
<evidence type="ECO:0000313" key="2">
    <source>
        <dbReference type="Proteomes" id="UP000789525"/>
    </source>
</evidence>
<evidence type="ECO:0000313" key="1">
    <source>
        <dbReference type="EMBL" id="CAG8640260.1"/>
    </source>
</evidence>
<proteinExistence type="predicted"/>
<organism evidence="1 2">
    <name type="scientific">Acaulospora colombiana</name>
    <dbReference type="NCBI Taxonomy" id="27376"/>
    <lineage>
        <taxon>Eukaryota</taxon>
        <taxon>Fungi</taxon>
        <taxon>Fungi incertae sedis</taxon>
        <taxon>Mucoromycota</taxon>
        <taxon>Glomeromycotina</taxon>
        <taxon>Glomeromycetes</taxon>
        <taxon>Diversisporales</taxon>
        <taxon>Acaulosporaceae</taxon>
        <taxon>Acaulospora</taxon>
    </lineage>
</organism>
<dbReference type="EMBL" id="CAJVPT010019331">
    <property type="protein sequence ID" value="CAG8640260.1"/>
    <property type="molecule type" value="Genomic_DNA"/>
</dbReference>
<gene>
    <name evidence="1" type="ORF">ACOLOM_LOCUS7913</name>
</gene>
<feature type="non-terminal residue" evidence="1">
    <location>
        <position position="1"/>
    </location>
</feature>
<sequence>DLAILSATGIVEGADVIVVLVGREAADSWSVLIDNFNHSC</sequence>
<keyword evidence="2" id="KW-1185">Reference proteome</keyword>
<accession>A0ACA9NB46</accession>